<dbReference type="EMBL" id="CAJNOC010001838">
    <property type="protein sequence ID" value="CAF0894751.1"/>
    <property type="molecule type" value="Genomic_DNA"/>
</dbReference>
<dbReference type="InterPro" id="IPR001873">
    <property type="entry name" value="ENaC"/>
</dbReference>
<evidence type="ECO:0000256" key="5">
    <source>
        <dbReference type="ARBA" id="ARBA00022989"/>
    </source>
</evidence>
<evidence type="ECO:0000256" key="10">
    <source>
        <dbReference type="ARBA" id="ARBA00023303"/>
    </source>
</evidence>
<evidence type="ECO:0000256" key="8">
    <source>
        <dbReference type="ARBA" id="ARBA00023136"/>
    </source>
</evidence>
<dbReference type="PRINTS" id="PR01078">
    <property type="entry name" value="AMINACHANNEL"/>
</dbReference>
<accession>A0A813Z514</accession>
<gene>
    <name evidence="13" type="ORF">OXX778_LOCUS11094</name>
</gene>
<name>A0A813Z514_9BILA</name>
<dbReference type="OrthoDB" id="6021021at2759"/>
<comment type="similarity">
    <text evidence="11">Belongs to the amiloride-sensitive sodium channel (TC 1.A.6) family.</text>
</comment>
<evidence type="ECO:0000256" key="1">
    <source>
        <dbReference type="ARBA" id="ARBA00004141"/>
    </source>
</evidence>
<dbReference type="GO" id="GO:0015280">
    <property type="term" value="F:ligand-gated sodium channel activity"/>
    <property type="evidence" value="ECO:0007669"/>
    <property type="project" value="TreeGrafter"/>
</dbReference>
<keyword evidence="8 12" id="KW-0472">Membrane</keyword>
<evidence type="ECO:0000313" key="14">
    <source>
        <dbReference type="Proteomes" id="UP000663879"/>
    </source>
</evidence>
<keyword evidence="9 11" id="KW-0739">Sodium transport</keyword>
<dbReference type="Gene3D" id="1.10.287.770">
    <property type="entry name" value="YojJ-like"/>
    <property type="match status" value="1"/>
</dbReference>
<feature type="transmembrane region" description="Helical" evidence="12">
    <location>
        <begin position="89"/>
        <end position="113"/>
    </location>
</feature>
<keyword evidence="14" id="KW-1185">Reference proteome</keyword>
<comment type="subcellular location">
    <subcellularLocation>
        <location evidence="1">Membrane</location>
        <topology evidence="1">Multi-pass membrane protein</topology>
    </subcellularLocation>
</comment>
<evidence type="ECO:0000256" key="4">
    <source>
        <dbReference type="ARBA" id="ARBA00022692"/>
    </source>
</evidence>
<keyword evidence="10 11" id="KW-0407">Ion channel</keyword>
<organism evidence="13 14">
    <name type="scientific">Brachionus calyciflorus</name>
    <dbReference type="NCBI Taxonomy" id="104777"/>
    <lineage>
        <taxon>Eukaryota</taxon>
        <taxon>Metazoa</taxon>
        <taxon>Spiralia</taxon>
        <taxon>Gnathifera</taxon>
        <taxon>Rotifera</taxon>
        <taxon>Eurotatoria</taxon>
        <taxon>Monogononta</taxon>
        <taxon>Pseudotrocha</taxon>
        <taxon>Ploima</taxon>
        <taxon>Brachionidae</taxon>
        <taxon>Brachionus</taxon>
    </lineage>
</organism>
<protein>
    <submittedName>
        <fullName evidence="13">Uncharacterized protein</fullName>
    </submittedName>
</protein>
<comment type="caution">
    <text evidence="13">The sequence shown here is derived from an EMBL/GenBank/DDBJ whole genome shotgun (WGS) entry which is preliminary data.</text>
</comment>
<feature type="non-terminal residue" evidence="13">
    <location>
        <position position="1"/>
    </location>
</feature>
<dbReference type="AlphaFoldDB" id="A0A813Z514"/>
<reference evidence="13" key="1">
    <citation type="submission" date="2021-02" db="EMBL/GenBank/DDBJ databases">
        <authorList>
            <person name="Nowell W R."/>
        </authorList>
    </citation>
    <scope>NUCLEOTIDE SEQUENCE</scope>
    <source>
        <strain evidence="13">Ploen Becks lab</strain>
    </source>
</reference>
<evidence type="ECO:0000256" key="2">
    <source>
        <dbReference type="ARBA" id="ARBA00022448"/>
    </source>
</evidence>
<dbReference type="PANTHER" id="PTHR11690">
    <property type="entry name" value="AMILORIDE-SENSITIVE SODIUM CHANNEL-RELATED"/>
    <property type="match status" value="1"/>
</dbReference>
<keyword evidence="7 11" id="KW-0406">Ion transport</keyword>
<evidence type="ECO:0000256" key="12">
    <source>
        <dbReference type="SAM" id="Phobius"/>
    </source>
</evidence>
<dbReference type="Pfam" id="PF00858">
    <property type="entry name" value="ASC"/>
    <property type="match status" value="1"/>
</dbReference>
<dbReference type="GO" id="GO:0005886">
    <property type="term" value="C:plasma membrane"/>
    <property type="evidence" value="ECO:0007669"/>
    <property type="project" value="TreeGrafter"/>
</dbReference>
<evidence type="ECO:0000256" key="11">
    <source>
        <dbReference type="RuleBase" id="RU000679"/>
    </source>
</evidence>
<dbReference type="Proteomes" id="UP000663879">
    <property type="component" value="Unassembled WGS sequence"/>
</dbReference>
<evidence type="ECO:0000256" key="9">
    <source>
        <dbReference type="ARBA" id="ARBA00023201"/>
    </source>
</evidence>
<evidence type="ECO:0000256" key="7">
    <source>
        <dbReference type="ARBA" id="ARBA00023065"/>
    </source>
</evidence>
<proteinExistence type="inferred from homology"/>
<sequence>YSICPNECEQSIYDSKINIAKYPSVWYAGIVSTNNFTKSYLKGKTLDDLERTTLMVNIYYDEMYYTVIDDSEAMNFEALFGNIGGNLGLFIGISVLTFVEIIETIFYIGYIFVLRYTQNNEKQE</sequence>
<evidence type="ECO:0000256" key="3">
    <source>
        <dbReference type="ARBA" id="ARBA00022461"/>
    </source>
</evidence>
<keyword evidence="4 11" id="KW-0812">Transmembrane</keyword>
<keyword evidence="3 11" id="KW-0894">Sodium channel</keyword>
<evidence type="ECO:0000256" key="6">
    <source>
        <dbReference type="ARBA" id="ARBA00023053"/>
    </source>
</evidence>
<keyword evidence="2 11" id="KW-0813">Transport</keyword>
<keyword evidence="5 12" id="KW-1133">Transmembrane helix</keyword>
<keyword evidence="6" id="KW-0915">Sodium</keyword>
<evidence type="ECO:0000313" key="13">
    <source>
        <dbReference type="EMBL" id="CAF0894751.1"/>
    </source>
</evidence>